<keyword evidence="1" id="KW-0645">Protease</keyword>
<evidence type="ECO:0000259" key="5">
    <source>
        <dbReference type="SMART" id="SM00235"/>
    </source>
</evidence>
<dbReference type="KEGG" id="ccam:M5D45_21800"/>
<dbReference type="GO" id="GO:0008270">
    <property type="term" value="F:zinc ion binding"/>
    <property type="evidence" value="ECO:0007669"/>
    <property type="project" value="InterPro"/>
</dbReference>
<keyword evidence="6" id="KW-0482">Metalloprotease</keyword>
<dbReference type="InterPro" id="IPR024079">
    <property type="entry name" value="MetalloPept_cat_dom_sf"/>
</dbReference>
<dbReference type="SUPFAM" id="SSF55486">
    <property type="entry name" value="Metalloproteases ('zincins'), catalytic domain"/>
    <property type="match status" value="1"/>
</dbReference>
<dbReference type="Gene3D" id="3.40.390.10">
    <property type="entry name" value="Collagenase (Catalytic Domain)"/>
    <property type="match status" value="1"/>
</dbReference>
<accession>A0AAE9I4W4</accession>
<gene>
    <name evidence="6" type="ORF">M5D45_21800</name>
</gene>
<dbReference type="Pfam" id="PF00413">
    <property type="entry name" value="Peptidase_M10"/>
    <property type="match status" value="1"/>
</dbReference>
<dbReference type="CDD" id="cd04327">
    <property type="entry name" value="ZnMc_MMP_like_3"/>
    <property type="match status" value="1"/>
</dbReference>
<evidence type="ECO:0000313" key="6">
    <source>
        <dbReference type="EMBL" id="URF07803.1"/>
    </source>
</evidence>
<dbReference type="EMBL" id="CP097331">
    <property type="protein sequence ID" value="URF07803.1"/>
    <property type="molecule type" value="Genomic_DNA"/>
</dbReference>
<protein>
    <submittedName>
        <fullName evidence="6">Matrixin family metalloprotease</fullName>
        <ecNumber evidence="6">3.4.24.-</ecNumber>
    </submittedName>
</protein>
<sequence length="224" mass="25093">MSNDKRFCAGFPMTNGVPGKIAMLTGKRWQPGTVLTISFLSGSRTLQDRVMNAANLWLQFANLQFDVRDSGPTDIRIDFLEGKGSWSFIGTDARLIQPPQPTMNYGWFTEDTEEDEILRVTLHEFGHAIGLIHEHQNPLNAIQWNREQVIRDLSGPPNNWDKTTIENNMFAAFNPDDVAGTAVDPTSIMMYPIPATWTLNGVTAGMNSALSESDKDFIRQAYPQ</sequence>
<dbReference type="InterPro" id="IPR001818">
    <property type="entry name" value="Pept_M10_metallopeptidase"/>
</dbReference>
<evidence type="ECO:0000256" key="1">
    <source>
        <dbReference type="ARBA" id="ARBA00022670"/>
    </source>
</evidence>
<dbReference type="EC" id="3.4.24.-" evidence="6"/>
<reference evidence="6" key="1">
    <citation type="journal article" date="2022" name="Microbiol. Resour. Announc.">
        <title>Genome Sequence of Cupriavidus campinensis Strain G5, a Member of a Bacterial Consortium Capable of Polyethylene Degradation.</title>
        <authorList>
            <person name="Schneider B."/>
            <person name="Pfeiffer F."/>
            <person name="Dyall-Smith M."/>
            <person name="Kunte H.J."/>
        </authorList>
    </citation>
    <scope>NUCLEOTIDE SEQUENCE</scope>
    <source>
        <strain evidence="6">G5</strain>
    </source>
</reference>
<evidence type="ECO:0000313" key="7">
    <source>
        <dbReference type="Proteomes" id="UP001056132"/>
    </source>
</evidence>
<dbReference type="InterPro" id="IPR006026">
    <property type="entry name" value="Peptidase_Metallo"/>
</dbReference>
<proteinExistence type="predicted"/>
<dbReference type="SMART" id="SM00235">
    <property type="entry name" value="ZnMc"/>
    <property type="match status" value="1"/>
</dbReference>
<dbReference type="Proteomes" id="UP001056132">
    <property type="component" value="Chromosome 2"/>
</dbReference>
<dbReference type="GO" id="GO:0031012">
    <property type="term" value="C:extracellular matrix"/>
    <property type="evidence" value="ECO:0007669"/>
    <property type="project" value="InterPro"/>
</dbReference>
<keyword evidence="3 6" id="KW-0378">Hydrolase</keyword>
<keyword evidence="2" id="KW-0479">Metal-binding</keyword>
<reference evidence="6" key="2">
    <citation type="submission" date="2022-05" db="EMBL/GenBank/DDBJ databases">
        <authorList>
            <person name="Kunte H.-J."/>
        </authorList>
    </citation>
    <scope>NUCLEOTIDE SEQUENCE</scope>
    <source>
        <strain evidence="6">G5</strain>
    </source>
</reference>
<feature type="domain" description="Peptidase metallopeptidase" evidence="5">
    <location>
        <begin position="25"/>
        <end position="175"/>
    </location>
</feature>
<dbReference type="RefSeq" id="WP_211942800.1">
    <property type="nucleotide sequence ID" value="NZ_CAJPVH010000004.1"/>
</dbReference>
<name>A0AAE9I4W4_9BURK</name>
<dbReference type="AlphaFoldDB" id="A0AAE9I4W4"/>
<evidence type="ECO:0000256" key="3">
    <source>
        <dbReference type="ARBA" id="ARBA00022801"/>
    </source>
</evidence>
<organism evidence="6 7">
    <name type="scientific">Cupriavidus campinensis</name>
    <dbReference type="NCBI Taxonomy" id="151783"/>
    <lineage>
        <taxon>Bacteria</taxon>
        <taxon>Pseudomonadati</taxon>
        <taxon>Pseudomonadota</taxon>
        <taxon>Betaproteobacteria</taxon>
        <taxon>Burkholderiales</taxon>
        <taxon>Burkholderiaceae</taxon>
        <taxon>Cupriavidus</taxon>
    </lineage>
</organism>
<keyword evidence="4" id="KW-0862">Zinc</keyword>
<evidence type="ECO:0000256" key="2">
    <source>
        <dbReference type="ARBA" id="ARBA00022723"/>
    </source>
</evidence>
<dbReference type="GO" id="GO:0006508">
    <property type="term" value="P:proteolysis"/>
    <property type="evidence" value="ECO:0007669"/>
    <property type="project" value="UniProtKB-KW"/>
</dbReference>
<evidence type="ECO:0000256" key="4">
    <source>
        <dbReference type="ARBA" id="ARBA00022833"/>
    </source>
</evidence>
<dbReference type="GO" id="GO:0004222">
    <property type="term" value="F:metalloendopeptidase activity"/>
    <property type="evidence" value="ECO:0007669"/>
    <property type="project" value="InterPro"/>
</dbReference>